<dbReference type="InterPro" id="IPR053184">
    <property type="entry name" value="FeoA-like"/>
</dbReference>
<dbReference type="GO" id="GO:0046914">
    <property type="term" value="F:transition metal ion binding"/>
    <property type="evidence" value="ECO:0007669"/>
    <property type="project" value="InterPro"/>
</dbReference>
<keyword evidence="1" id="KW-0408">Iron</keyword>
<dbReference type="InterPro" id="IPR038157">
    <property type="entry name" value="FeoA_core_dom"/>
</dbReference>
<evidence type="ECO:0000313" key="4">
    <source>
        <dbReference type="Proteomes" id="UP000005868"/>
    </source>
</evidence>
<dbReference type="Proteomes" id="UP000005868">
    <property type="component" value="Chromosome"/>
</dbReference>
<dbReference type="EMBL" id="CP003096">
    <property type="protein sequence ID" value="AER67267.1"/>
    <property type="molecule type" value="Genomic_DNA"/>
</dbReference>
<dbReference type="InterPro" id="IPR008988">
    <property type="entry name" value="Transcriptional_repressor_C"/>
</dbReference>
<dbReference type="STRING" id="580340.Tlie_1545"/>
<dbReference type="InterPro" id="IPR007167">
    <property type="entry name" value="Fe-transptr_FeoA-like"/>
</dbReference>
<dbReference type="SUPFAM" id="SSF50037">
    <property type="entry name" value="C-terminal domain of transcriptional repressors"/>
    <property type="match status" value="1"/>
</dbReference>
<dbReference type="eggNOG" id="COG1918">
    <property type="taxonomic scope" value="Bacteria"/>
</dbReference>
<dbReference type="PANTHER" id="PTHR43151">
    <property type="entry name" value="FEOA FAMILY PROTEIN"/>
    <property type="match status" value="1"/>
</dbReference>
<sequence length="81" mass="8546">MTTGLHLLKNGQKAKIVSLPPGLCGKRIEALGLRPGKTIEKVSGMPFKGPVTISLDGRQIAIGHGMSEKIVVEPITEGESQ</sequence>
<evidence type="ECO:0000313" key="3">
    <source>
        <dbReference type="EMBL" id="AER67267.1"/>
    </source>
</evidence>
<dbReference type="OrthoDB" id="1707677at2"/>
<dbReference type="Pfam" id="PF04023">
    <property type="entry name" value="FeoA"/>
    <property type="match status" value="1"/>
</dbReference>
<dbReference type="HOGENOM" id="CLU_150646_6_3_0"/>
<gene>
    <name evidence="3" type="ordered locus">Tlie_1545</name>
</gene>
<protein>
    <submittedName>
        <fullName evidence="3">FeoA family protein</fullName>
    </submittedName>
</protein>
<evidence type="ECO:0000256" key="1">
    <source>
        <dbReference type="ARBA" id="ARBA00023004"/>
    </source>
</evidence>
<feature type="domain" description="Ferrous iron transporter FeoA-like" evidence="2">
    <location>
        <begin position="3"/>
        <end position="74"/>
    </location>
</feature>
<organism evidence="3 4">
    <name type="scientific">Thermovirga lienii (strain ATCC BAA-1197 / DSM 17291 / Cas60314)</name>
    <dbReference type="NCBI Taxonomy" id="580340"/>
    <lineage>
        <taxon>Bacteria</taxon>
        <taxon>Thermotogati</taxon>
        <taxon>Synergistota</taxon>
        <taxon>Synergistia</taxon>
        <taxon>Synergistales</taxon>
        <taxon>Thermovirgaceae</taxon>
        <taxon>Thermovirga</taxon>
    </lineage>
</organism>
<reference evidence="3 4" key="2">
    <citation type="journal article" date="2012" name="Stand. Genomic Sci.">
        <title>Genome sequence of the moderately thermophilic, amino-acid-degrading and sulfur-reducing bacterium Thermovirga lienii type strain (Cas60314(T)).</title>
        <authorList>
            <person name="Goker M."/>
            <person name="Saunders E."/>
            <person name="Lapidus A."/>
            <person name="Nolan M."/>
            <person name="Lucas S."/>
            <person name="Hammon N."/>
            <person name="Deshpande S."/>
            <person name="Cheng J.F."/>
            <person name="Han C."/>
            <person name="Tapia R."/>
            <person name="Goodwin L.A."/>
            <person name="Pitluck S."/>
            <person name="Liolios K."/>
            <person name="Mavromatis K."/>
            <person name="Pagani I."/>
            <person name="Ivanova N."/>
            <person name="Mikhailova N."/>
            <person name="Pati A."/>
            <person name="Chen A."/>
            <person name="Palaniappan K."/>
            <person name="Land M."/>
            <person name="Chang Y.J."/>
            <person name="Jeffries C.D."/>
            <person name="Brambilla E.M."/>
            <person name="Rohde M."/>
            <person name="Spring S."/>
            <person name="Detter J.C."/>
            <person name="Woyke T."/>
            <person name="Bristow J."/>
            <person name="Eisen J.A."/>
            <person name="Markowitz V."/>
            <person name="Hugenholtz P."/>
            <person name="Kyrpides N.C."/>
            <person name="Klenk H.P."/>
        </authorList>
    </citation>
    <scope>NUCLEOTIDE SEQUENCE [LARGE SCALE GENOMIC DNA]</scope>
    <source>
        <strain evidence="4">ATCC BAA-1197 / DSM 17291 / Cas60314</strain>
    </source>
</reference>
<keyword evidence="4" id="KW-1185">Reference proteome</keyword>
<reference evidence="4" key="1">
    <citation type="submission" date="2011-10" db="EMBL/GenBank/DDBJ databases">
        <title>The complete genome of chromosome of Thermovirga lienii DSM 17291.</title>
        <authorList>
            <consortium name="US DOE Joint Genome Institute (JGI-PGF)"/>
            <person name="Lucas S."/>
            <person name="Copeland A."/>
            <person name="Lapidus A."/>
            <person name="Glavina del Rio T."/>
            <person name="Dalin E."/>
            <person name="Tice H."/>
            <person name="Bruce D."/>
            <person name="Goodwin L."/>
            <person name="Pitluck S."/>
            <person name="Peters L."/>
            <person name="Mikhailova N."/>
            <person name="Saunders E."/>
            <person name="Kyrpides N."/>
            <person name="Mavromatis K."/>
            <person name="Ivanova N."/>
            <person name="Last F.I."/>
            <person name="Brettin T."/>
            <person name="Detter J.C."/>
            <person name="Han C."/>
            <person name="Larimer F."/>
            <person name="Land M."/>
            <person name="Hauser L."/>
            <person name="Markowitz V."/>
            <person name="Cheng J.-F."/>
            <person name="Hugenholtz P."/>
            <person name="Woyke T."/>
            <person name="Wu D."/>
            <person name="Spring S."/>
            <person name="Schroeder M."/>
            <person name="Brambilla E.-M."/>
            <person name="Klenk H.-P."/>
            <person name="Eisen J.A."/>
        </authorList>
    </citation>
    <scope>NUCLEOTIDE SEQUENCE [LARGE SCALE GENOMIC DNA]</scope>
    <source>
        <strain evidence="4">ATCC BAA-1197 / DSM 17291 / Cas60314</strain>
    </source>
</reference>
<proteinExistence type="predicted"/>
<dbReference type="AlphaFoldDB" id="G7V7F1"/>
<dbReference type="KEGG" id="tli:Tlie_1545"/>
<dbReference type="SMART" id="SM00899">
    <property type="entry name" value="FeoA"/>
    <property type="match status" value="1"/>
</dbReference>
<name>G7V7F1_THELD</name>
<dbReference type="PANTHER" id="PTHR43151:SF1">
    <property type="entry name" value="SSR2333 PROTEIN"/>
    <property type="match status" value="1"/>
</dbReference>
<evidence type="ECO:0000259" key="2">
    <source>
        <dbReference type="SMART" id="SM00899"/>
    </source>
</evidence>
<dbReference type="Gene3D" id="2.30.30.90">
    <property type="match status" value="1"/>
</dbReference>
<accession>G7V7F1</accession>